<gene>
    <name evidence="1" type="ORF">H6F44_19895</name>
</gene>
<reference evidence="1" key="2">
    <citation type="submission" date="2020-08" db="EMBL/GenBank/DDBJ databases">
        <authorList>
            <person name="Chen M."/>
            <person name="Teng W."/>
            <person name="Zhao L."/>
            <person name="Hu C."/>
            <person name="Zhou Y."/>
            <person name="Han B."/>
            <person name="Song L."/>
            <person name="Shu W."/>
        </authorList>
    </citation>
    <scope>NUCLEOTIDE SEQUENCE</scope>
    <source>
        <strain evidence="1">FACHB-1277</strain>
    </source>
</reference>
<proteinExistence type="predicted"/>
<sequence length="72" mass="8295">MKEAITLNLPADVRDSLEARSQIEAISSIELIERAVREYLLVRRLQTLREKMLKQADLQGGFTDEDIFEMVS</sequence>
<dbReference type="EMBL" id="JACJPY010000099">
    <property type="protein sequence ID" value="MBD2152360.1"/>
    <property type="molecule type" value="Genomic_DNA"/>
</dbReference>
<accession>A0A926Z810</accession>
<protein>
    <recommendedName>
        <fullName evidence="3">Ribbon-helix-helix protein CopG domain-containing protein</fullName>
    </recommendedName>
</protein>
<evidence type="ECO:0008006" key="3">
    <source>
        <dbReference type="Google" id="ProtNLM"/>
    </source>
</evidence>
<comment type="caution">
    <text evidence="1">The sequence shown here is derived from an EMBL/GenBank/DDBJ whole genome shotgun (WGS) entry which is preliminary data.</text>
</comment>
<reference evidence="1" key="1">
    <citation type="journal article" date="2015" name="ISME J.">
        <title>Draft Genome Sequence of Streptomyces incarnatus NRRL8089, which Produces the Nucleoside Antibiotic Sinefungin.</title>
        <authorList>
            <person name="Oshima K."/>
            <person name="Hattori M."/>
            <person name="Shimizu H."/>
            <person name="Fukuda K."/>
            <person name="Nemoto M."/>
            <person name="Inagaki K."/>
            <person name="Tamura T."/>
        </authorList>
    </citation>
    <scope>NUCLEOTIDE SEQUENCE</scope>
    <source>
        <strain evidence="1">FACHB-1277</strain>
    </source>
</reference>
<name>A0A926Z810_9CYAN</name>
<evidence type="ECO:0000313" key="1">
    <source>
        <dbReference type="EMBL" id="MBD2152360.1"/>
    </source>
</evidence>
<organism evidence="1 2">
    <name type="scientific">Pseudanabaena cinerea FACHB-1277</name>
    <dbReference type="NCBI Taxonomy" id="2949581"/>
    <lineage>
        <taxon>Bacteria</taxon>
        <taxon>Bacillati</taxon>
        <taxon>Cyanobacteriota</taxon>
        <taxon>Cyanophyceae</taxon>
        <taxon>Pseudanabaenales</taxon>
        <taxon>Pseudanabaenaceae</taxon>
        <taxon>Pseudanabaena</taxon>
        <taxon>Pseudanabaena cinerea</taxon>
    </lineage>
</organism>
<dbReference type="AlphaFoldDB" id="A0A926Z810"/>
<dbReference type="RefSeq" id="WP_190352800.1">
    <property type="nucleotide sequence ID" value="NZ_JACJPY010000099.1"/>
</dbReference>
<evidence type="ECO:0000313" key="2">
    <source>
        <dbReference type="Proteomes" id="UP000631421"/>
    </source>
</evidence>
<dbReference type="Proteomes" id="UP000631421">
    <property type="component" value="Unassembled WGS sequence"/>
</dbReference>
<keyword evidence="2" id="KW-1185">Reference proteome</keyword>